<keyword evidence="3" id="KW-1185">Reference proteome</keyword>
<evidence type="ECO:0000313" key="3">
    <source>
        <dbReference type="Proteomes" id="UP001174136"/>
    </source>
</evidence>
<feature type="compositionally biased region" description="Polar residues" evidence="1">
    <location>
        <begin position="37"/>
        <end position="52"/>
    </location>
</feature>
<organism evidence="2 3">
    <name type="scientific">Merluccius polli</name>
    <name type="common">Benguela hake</name>
    <name type="synonym">Merluccius cadenati</name>
    <dbReference type="NCBI Taxonomy" id="89951"/>
    <lineage>
        <taxon>Eukaryota</taxon>
        <taxon>Metazoa</taxon>
        <taxon>Chordata</taxon>
        <taxon>Craniata</taxon>
        <taxon>Vertebrata</taxon>
        <taxon>Euteleostomi</taxon>
        <taxon>Actinopterygii</taxon>
        <taxon>Neopterygii</taxon>
        <taxon>Teleostei</taxon>
        <taxon>Neoteleostei</taxon>
        <taxon>Acanthomorphata</taxon>
        <taxon>Zeiogadaria</taxon>
        <taxon>Gadariae</taxon>
        <taxon>Gadiformes</taxon>
        <taxon>Gadoidei</taxon>
        <taxon>Merlucciidae</taxon>
        <taxon>Merluccius</taxon>
    </lineage>
</organism>
<proteinExistence type="predicted"/>
<dbReference type="EMBL" id="JAOPHQ010006563">
    <property type="protein sequence ID" value="KAK0131149.1"/>
    <property type="molecule type" value="Genomic_DNA"/>
</dbReference>
<feature type="region of interest" description="Disordered" evidence="1">
    <location>
        <begin position="29"/>
        <end position="52"/>
    </location>
</feature>
<comment type="caution">
    <text evidence="2">The sequence shown here is derived from an EMBL/GenBank/DDBJ whole genome shotgun (WGS) entry which is preliminary data.</text>
</comment>
<reference evidence="2" key="1">
    <citation type="journal article" date="2023" name="Front. Mar. Sci.">
        <title>A new Merluccius polli reference genome to investigate the effects of global change in West African waters.</title>
        <authorList>
            <person name="Mateo J.L."/>
            <person name="Blanco-Fernandez C."/>
            <person name="Garcia-Vazquez E."/>
            <person name="Machado-Schiaffino G."/>
        </authorList>
    </citation>
    <scope>NUCLEOTIDE SEQUENCE</scope>
    <source>
        <strain evidence="2">C29</strain>
        <tissue evidence="2">Fin</tissue>
    </source>
</reference>
<gene>
    <name evidence="2" type="ORF">N1851_034155</name>
</gene>
<evidence type="ECO:0000313" key="2">
    <source>
        <dbReference type="EMBL" id="KAK0131149.1"/>
    </source>
</evidence>
<name>A0AA47M0C6_MERPO</name>
<sequence length="216" mass="25111">MYLELTDAKFKLKKALASVEKYRKRCLRLSKTKHPTDSPQTKARHQSQTSQRQIRKVLLFHNVIMAELKKSSNSLTNPKEKQILSKVISGKIIKKYRLGKYAHQEFGFSQKMMRANRKRPNSLDYHRKQQSNVITNTDDLTVAQFLERDDNSRATTGKRDTKTKKQLKMQKRLLSDSLKNLHLKFKAENPNIKISYSEKTLLGCTSISQRQGNMSL</sequence>
<dbReference type="Proteomes" id="UP001174136">
    <property type="component" value="Unassembled WGS sequence"/>
</dbReference>
<evidence type="ECO:0000256" key="1">
    <source>
        <dbReference type="SAM" id="MobiDB-lite"/>
    </source>
</evidence>
<dbReference type="AlphaFoldDB" id="A0AA47M0C6"/>
<protein>
    <submittedName>
        <fullName evidence="2">Uncharacterized protein</fullName>
    </submittedName>
</protein>
<accession>A0AA47M0C6</accession>